<accession>A0ABD1M2C4</accession>
<dbReference type="CDD" id="cd00303">
    <property type="entry name" value="retropepsin_like"/>
    <property type="match status" value="1"/>
</dbReference>
<gene>
    <name evidence="2" type="ORF">Fmac_017518</name>
</gene>
<feature type="compositionally biased region" description="Low complexity" evidence="1">
    <location>
        <begin position="83"/>
        <end position="95"/>
    </location>
</feature>
<feature type="compositionally biased region" description="Polar residues" evidence="1">
    <location>
        <begin position="96"/>
        <end position="109"/>
    </location>
</feature>
<evidence type="ECO:0000256" key="1">
    <source>
        <dbReference type="SAM" id="MobiDB-lite"/>
    </source>
</evidence>
<dbReference type="PANTHER" id="PTHR33067:SF35">
    <property type="entry name" value="ASPARTIC PEPTIDASE DDI1-TYPE DOMAIN-CONTAINING PROTEIN"/>
    <property type="match status" value="1"/>
</dbReference>
<evidence type="ECO:0000313" key="3">
    <source>
        <dbReference type="Proteomes" id="UP001603857"/>
    </source>
</evidence>
<sequence length="582" mass="66438">MELNTSDALLAQNKLLAQQIEALTKQMSMLPQQLHAVQAPPVQYSPQLKCDFCGGEHPNGFCDEQATHQEEVNYMGNQQRGGNFNSRNFPSNNNFMQGNQGWRNNNGANQPYGWRNDAGPSNRNPQQQQQNLTPNVSLTDRVSKLEDTLTQFMQATQASQKNIEASVRNLEVQMGQFAKQLANSPGGSFSANTQTNPKERCNSITTRSGKVVGSDVEIQGEKVEREKEEKENEGEKDELRENMKNKRESEKEKEYKKGELEKEKESGVDKKNKEKGKEVISTNPIKKIPYPHAPSKNDKERQFARFMDIIKRLQINIPFTEAMEQMPTYARFMKDLLTKKRRFLEEETVELEAGCSAIIQKSLPQKSRDPGSFTLLVTIGELFVGKALLDLGASINLMPLSMLKRIGDVEVRPTRMTLQLADRSLKYPHGIVEDILVKVDKFLFPVDFVVMDMEEDTKVPLILGRPFMKTARVIIDMDDGKFKVRVQDEEVVFNVFEAMKFPKGSKDCFRVDVMDEIYLEAQRSLSPTSPMEKALIHVEDKDEEVEDEVQKCIEELNKGWKHSCTSLVIEELKKRRYLNLQS</sequence>
<dbReference type="SUPFAM" id="SSF50630">
    <property type="entry name" value="Acid proteases"/>
    <property type="match status" value="1"/>
</dbReference>
<feature type="region of interest" description="Disordered" evidence="1">
    <location>
        <begin position="182"/>
        <end position="298"/>
    </location>
</feature>
<proteinExistence type="predicted"/>
<name>A0ABD1M2C4_9FABA</name>
<dbReference type="PANTHER" id="PTHR33067">
    <property type="entry name" value="RNA-DIRECTED DNA POLYMERASE-RELATED"/>
    <property type="match status" value="1"/>
</dbReference>
<feature type="region of interest" description="Disordered" evidence="1">
    <location>
        <begin position="83"/>
        <end position="137"/>
    </location>
</feature>
<dbReference type="InterPro" id="IPR021109">
    <property type="entry name" value="Peptidase_aspartic_dom_sf"/>
</dbReference>
<dbReference type="Gene3D" id="2.40.70.10">
    <property type="entry name" value="Acid Proteases"/>
    <property type="match status" value="1"/>
</dbReference>
<feature type="compositionally biased region" description="Basic and acidic residues" evidence="1">
    <location>
        <begin position="237"/>
        <end position="278"/>
    </location>
</feature>
<dbReference type="AlphaFoldDB" id="A0ABD1M2C4"/>
<feature type="compositionally biased region" description="Polar residues" evidence="1">
    <location>
        <begin position="182"/>
        <end position="208"/>
    </location>
</feature>
<feature type="compositionally biased region" description="Polar residues" evidence="1">
    <location>
        <begin position="119"/>
        <end position="137"/>
    </location>
</feature>
<reference evidence="2 3" key="1">
    <citation type="submission" date="2024-08" db="EMBL/GenBank/DDBJ databases">
        <title>Insights into the chromosomal genome structure of Flemingia macrophylla.</title>
        <authorList>
            <person name="Ding Y."/>
            <person name="Zhao Y."/>
            <person name="Bi W."/>
            <person name="Wu M."/>
            <person name="Zhao G."/>
            <person name="Gong Y."/>
            <person name="Li W."/>
            <person name="Zhang P."/>
        </authorList>
    </citation>
    <scope>NUCLEOTIDE SEQUENCE [LARGE SCALE GENOMIC DNA]</scope>
    <source>
        <strain evidence="2">DYQJB</strain>
        <tissue evidence="2">Leaf</tissue>
    </source>
</reference>
<organism evidence="2 3">
    <name type="scientific">Flemingia macrophylla</name>
    <dbReference type="NCBI Taxonomy" id="520843"/>
    <lineage>
        <taxon>Eukaryota</taxon>
        <taxon>Viridiplantae</taxon>
        <taxon>Streptophyta</taxon>
        <taxon>Embryophyta</taxon>
        <taxon>Tracheophyta</taxon>
        <taxon>Spermatophyta</taxon>
        <taxon>Magnoliopsida</taxon>
        <taxon>eudicotyledons</taxon>
        <taxon>Gunneridae</taxon>
        <taxon>Pentapetalae</taxon>
        <taxon>rosids</taxon>
        <taxon>fabids</taxon>
        <taxon>Fabales</taxon>
        <taxon>Fabaceae</taxon>
        <taxon>Papilionoideae</taxon>
        <taxon>50 kb inversion clade</taxon>
        <taxon>NPAAA clade</taxon>
        <taxon>indigoferoid/millettioid clade</taxon>
        <taxon>Phaseoleae</taxon>
        <taxon>Flemingia</taxon>
    </lineage>
</organism>
<dbReference type="EMBL" id="JBGMDY010000006">
    <property type="protein sequence ID" value="KAL2329937.1"/>
    <property type="molecule type" value="Genomic_DNA"/>
</dbReference>
<dbReference type="Proteomes" id="UP001603857">
    <property type="component" value="Unassembled WGS sequence"/>
</dbReference>
<keyword evidence="3" id="KW-1185">Reference proteome</keyword>
<protein>
    <submittedName>
        <fullName evidence="2">Uncharacterized protein</fullName>
    </submittedName>
</protein>
<comment type="caution">
    <text evidence="2">The sequence shown here is derived from an EMBL/GenBank/DDBJ whole genome shotgun (WGS) entry which is preliminary data.</text>
</comment>
<evidence type="ECO:0000313" key="2">
    <source>
        <dbReference type="EMBL" id="KAL2329937.1"/>
    </source>
</evidence>
<feature type="compositionally biased region" description="Basic and acidic residues" evidence="1">
    <location>
        <begin position="219"/>
        <end position="230"/>
    </location>
</feature>